<dbReference type="SUPFAM" id="SSF103473">
    <property type="entry name" value="MFS general substrate transporter"/>
    <property type="match status" value="1"/>
</dbReference>
<dbReference type="EMBL" id="CP045809">
    <property type="protein sequence ID" value="QHN34068.1"/>
    <property type="molecule type" value="Genomic_DNA"/>
</dbReference>
<evidence type="ECO:0000256" key="2">
    <source>
        <dbReference type="ARBA" id="ARBA00022692"/>
    </source>
</evidence>
<keyword evidence="2 6" id="KW-0812">Transmembrane</keyword>
<feature type="region of interest" description="Disordered" evidence="5">
    <location>
        <begin position="528"/>
        <end position="592"/>
    </location>
</feature>
<evidence type="ECO:0000256" key="3">
    <source>
        <dbReference type="ARBA" id="ARBA00022989"/>
    </source>
</evidence>
<proteinExistence type="predicted"/>
<dbReference type="Gene3D" id="1.20.1720.10">
    <property type="entry name" value="Multidrug resistance protein D"/>
    <property type="match status" value="1"/>
</dbReference>
<dbReference type="PANTHER" id="PTHR42718">
    <property type="entry name" value="MAJOR FACILITATOR SUPERFAMILY MULTIDRUG TRANSPORTER MFSC"/>
    <property type="match status" value="1"/>
</dbReference>
<keyword evidence="3 6" id="KW-1133">Transmembrane helix</keyword>
<keyword evidence="4 6" id="KW-0472">Membrane</keyword>
<protein>
    <submittedName>
        <fullName evidence="8">MFS transporter</fullName>
    </submittedName>
</protein>
<evidence type="ECO:0000256" key="5">
    <source>
        <dbReference type="SAM" id="MobiDB-lite"/>
    </source>
</evidence>
<dbReference type="PANTHER" id="PTHR42718:SF42">
    <property type="entry name" value="EXPORT PROTEIN"/>
    <property type="match status" value="1"/>
</dbReference>
<evidence type="ECO:0000259" key="7">
    <source>
        <dbReference type="PROSITE" id="PS50850"/>
    </source>
</evidence>
<dbReference type="Gene3D" id="1.20.1250.20">
    <property type="entry name" value="MFS general substrate transporter like domains"/>
    <property type="match status" value="1"/>
</dbReference>
<dbReference type="Proteomes" id="UP001059836">
    <property type="component" value="Chromosome"/>
</dbReference>
<feature type="transmembrane region" description="Helical" evidence="6">
    <location>
        <begin position="266"/>
        <end position="288"/>
    </location>
</feature>
<dbReference type="InterPro" id="IPR036259">
    <property type="entry name" value="MFS_trans_sf"/>
</dbReference>
<feature type="transmembrane region" description="Helical" evidence="6">
    <location>
        <begin position="332"/>
        <end position="351"/>
    </location>
</feature>
<feature type="transmembrane region" description="Helical" evidence="6">
    <location>
        <begin position="505"/>
        <end position="523"/>
    </location>
</feature>
<feature type="transmembrane region" description="Helical" evidence="6">
    <location>
        <begin position="139"/>
        <end position="163"/>
    </location>
</feature>
<feature type="transmembrane region" description="Helical" evidence="6">
    <location>
        <begin position="80"/>
        <end position="99"/>
    </location>
</feature>
<dbReference type="RefSeq" id="WP_213246775.1">
    <property type="nucleotide sequence ID" value="NZ_CP045806.1"/>
</dbReference>
<feature type="transmembrane region" description="Helical" evidence="6">
    <location>
        <begin position="303"/>
        <end position="325"/>
    </location>
</feature>
<keyword evidence="9" id="KW-1185">Reference proteome</keyword>
<feature type="domain" description="Major facilitator superfamily (MFS) profile" evidence="7">
    <location>
        <begin position="11"/>
        <end position="528"/>
    </location>
</feature>
<dbReference type="InterPro" id="IPR020846">
    <property type="entry name" value="MFS_dom"/>
</dbReference>
<organism evidence="8 9">
    <name type="scientific">Gordonia pseudamarae</name>
    <dbReference type="NCBI Taxonomy" id="2831662"/>
    <lineage>
        <taxon>Bacteria</taxon>
        <taxon>Bacillati</taxon>
        <taxon>Actinomycetota</taxon>
        <taxon>Actinomycetes</taxon>
        <taxon>Mycobacteriales</taxon>
        <taxon>Gordoniaceae</taxon>
        <taxon>Gordonia</taxon>
    </lineage>
</organism>
<dbReference type="Pfam" id="PF07690">
    <property type="entry name" value="MFS_1"/>
    <property type="match status" value="1"/>
</dbReference>
<evidence type="ECO:0000256" key="1">
    <source>
        <dbReference type="ARBA" id="ARBA00004651"/>
    </source>
</evidence>
<feature type="transmembrane region" description="Helical" evidence="6">
    <location>
        <begin position="224"/>
        <end position="246"/>
    </location>
</feature>
<feature type="transmembrane region" description="Helical" evidence="6">
    <location>
        <begin position="52"/>
        <end position="71"/>
    </location>
</feature>
<feature type="transmembrane region" description="Helical" evidence="6">
    <location>
        <begin position="200"/>
        <end position="218"/>
    </location>
</feature>
<accession>A0ABX6IDX7</accession>
<reference evidence="8" key="1">
    <citation type="journal article" date="2021" name="Nat. Microbiol.">
        <title>Cocultivation of an ultrasmall environmental parasitic bacterium with lytic ability against bacteria associated with wastewater foams.</title>
        <authorList>
            <person name="Batinovic S."/>
            <person name="Rose J.J.A."/>
            <person name="Ratcliffe J."/>
            <person name="Seviour R.J."/>
            <person name="Petrovski S."/>
        </authorList>
    </citation>
    <scope>NUCLEOTIDE SEQUENCE</scope>
    <source>
        <strain evidence="8">CON9</strain>
    </source>
</reference>
<dbReference type="PROSITE" id="PS50850">
    <property type="entry name" value="MFS"/>
    <property type="match status" value="1"/>
</dbReference>
<evidence type="ECO:0000256" key="6">
    <source>
        <dbReference type="SAM" id="Phobius"/>
    </source>
</evidence>
<feature type="transmembrane region" description="Helical" evidence="6">
    <location>
        <begin position="12"/>
        <end position="32"/>
    </location>
</feature>
<evidence type="ECO:0000313" key="9">
    <source>
        <dbReference type="Proteomes" id="UP001059836"/>
    </source>
</evidence>
<dbReference type="InterPro" id="IPR011701">
    <property type="entry name" value="MFS"/>
</dbReference>
<name>A0ABX6IDX7_9ACTN</name>
<sequence>MNRLRSMDLRSAWVITVASVAVSMVIAAMAGLTTALPEIALVTGADSGQMTWIMDGYTLALAALLLPAGALGDRLGRREVLIAGLVIFGLASLVAIWCTDPVAMIASRAACGLGAALIMPTTLSLITTGVPADKRALGISIWAAVVGAGAIFGILITGVLLEFFSWKSIFIMFAVVSATILVLSLTIGTSKDPDPGQFDVMGAATSVAAVTILVFGLIEAPHLGWTSPVVLLCLVGGIGLGIAFYVGEARSPAPLLDVNLFRNRAFAAGSLSVLVQFFLAFGLFFVFLQQVQLIFGYSPLKSALALMPIVVGVAGIAPFATMAVARWHALKLFIAAGIGAGGVGVVALGLFDYSEYWMLLFPMMTFAVGLGLAGAPSTAAIMTNTPQDNQGVGSAVNDTARELGAAIGIAISGSIMAAGFDARIGSTADQARDQIDELGRQLAAGGNPAAAQDAAQQADTVAEHVRQSLAEALAVADALRDQAPGVAATIIDGAKDAWMVPMSHGYIVVGVVTLVGAAALAWLTPSRLETPPAAEPDLDLDLDTDDLDLDTDDLDLDTDDLDLDTDGDTGGDADLDGADDHTPATVTGNTGS</sequence>
<feature type="transmembrane region" description="Helical" evidence="6">
    <location>
        <begin position="169"/>
        <end position="188"/>
    </location>
</feature>
<feature type="transmembrane region" description="Helical" evidence="6">
    <location>
        <begin position="105"/>
        <end position="127"/>
    </location>
</feature>
<comment type="subcellular location">
    <subcellularLocation>
        <location evidence="1">Cell membrane</location>
        <topology evidence="1">Multi-pass membrane protein</topology>
    </subcellularLocation>
</comment>
<evidence type="ECO:0000313" key="8">
    <source>
        <dbReference type="EMBL" id="QHN34068.1"/>
    </source>
</evidence>
<dbReference type="CDD" id="cd17321">
    <property type="entry name" value="MFS_MMR_MDR_like"/>
    <property type="match status" value="1"/>
</dbReference>
<gene>
    <name evidence="8" type="ORF">GII31_03240</name>
</gene>
<feature type="compositionally biased region" description="Acidic residues" evidence="5">
    <location>
        <begin position="536"/>
        <end position="577"/>
    </location>
</feature>
<evidence type="ECO:0000256" key="4">
    <source>
        <dbReference type="ARBA" id="ARBA00023136"/>
    </source>
</evidence>
<feature type="transmembrane region" description="Helical" evidence="6">
    <location>
        <begin position="357"/>
        <end position="375"/>
    </location>
</feature>